<organism evidence="1 2">
    <name type="scientific">Fontibacillus phaseoli</name>
    <dbReference type="NCBI Taxonomy" id="1416533"/>
    <lineage>
        <taxon>Bacteria</taxon>
        <taxon>Bacillati</taxon>
        <taxon>Bacillota</taxon>
        <taxon>Bacilli</taxon>
        <taxon>Bacillales</taxon>
        <taxon>Paenibacillaceae</taxon>
        <taxon>Fontibacillus</taxon>
    </lineage>
</organism>
<keyword evidence="2" id="KW-1185">Reference proteome</keyword>
<dbReference type="Proteomes" id="UP000253090">
    <property type="component" value="Unassembled WGS sequence"/>
</dbReference>
<comment type="caution">
    <text evidence="1">The sequence shown here is derived from an EMBL/GenBank/DDBJ whole genome shotgun (WGS) entry which is preliminary data.</text>
</comment>
<dbReference type="RefSeq" id="WP_114498066.1">
    <property type="nucleotide sequence ID" value="NZ_QPJW01000009.1"/>
</dbReference>
<dbReference type="AlphaFoldDB" id="A0A369B7E1"/>
<proteinExistence type="predicted"/>
<dbReference type="EMBL" id="QPJW01000009">
    <property type="protein sequence ID" value="RCX17433.1"/>
    <property type="molecule type" value="Genomic_DNA"/>
</dbReference>
<gene>
    <name evidence="1" type="ORF">DFP94_109158</name>
</gene>
<dbReference type="OrthoDB" id="2382349at2"/>
<protein>
    <submittedName>
        <fullName evidence="1">Uncharacterized protein</fullName>
    </submittedName>
</protein>
<name>A0A369B7E1_9BACL</name>
<accession>A0A369B7E1</accession>
<evidence type="ECO:0000313" key="1">
    <source>
        <dbReference type="EMBL" id="RCX17433.1"/>
    </source>
</evidence>
<sequence length="77" mass="8503">MNHMQMKPLSGKEVNYIADSVANEDMLIKMCAAAAAVSTNSQLGQAITEHMLVHEHHMHTLIDALKQHQQLAPTQAQ</sequence>
<reference evidence="1 2" key="1">
    <citation type="submission" date="2018-07" db="EMBL/GenBank/DDBJ databases">
        <title>Genomic Encyclopedia of Type Strains, Phase III (KMG-III): the genomes of soil and plant-associated and newly described type strains.</title>
        <authorList>
            <person name="Whitman W."/>
        </authorList>
    </citation>
    <scope>NUCLEOTIDE SEQUENCE [LARGE SCALE GENOMIC DNA]</scope>
    <source>
        <strain evidence="1 2">CECT 8333</strain>
    </source>
</reference>
<evidence type="ECO:0000313" key="2">
    <source>
        <dbReference type="Proteomes" id="UP000253090"/>
    </source>
</evidence>